<feature type="domain" description="Peptide methionine sulphoxide reductase MsrA" evidence="7">
    <location>
        <begin position="10"/>
        <end position="171"/>
    </location>
</feature>
<evidence type="ECO:0000256" key="5">
    <source>
        <dbReference type="ARBA" id="ARBA00047806"/>
    </source>
</evidence>
<evidence type="ECO:0000256" key="6">
    <source>
        <dbReference type="ARBA" id="ARBA00048782"/>
    </source>
</evidence>
<dbReference type="Pfam" id="PF01625">
    <property type="entry name" value="PMSR"/>
    <property type="match status" value="1"/>
</dbReference>
<dbReference type="STRING" id="50990.A0A4Y7QHI0"/>
<dbReference type="Gene3D" id="3.30.1060.10">
    <property type="entry name" value="Peptide methionine sulphoxide reductase MsrA"/>
    <property type="match status" value="1"/>
</dbReference>
<comment type="similarity">
    <text evidence="1">Belongs to the MsrA Met sulfoxide reductase family.</text>
</comment>
<reference evidence="8 9" key="1">
    <citation type="submission" date="2018-06" db="EMBL/GenBank/DDBJ databases">
        <title>A transcriptomic atlas of mushroom development highlights an independent origin of complex multicellularity.</title>
        <authorList>
            <consortium name="DOE Joint Genome Institute"/>
            <person name="Krizsan K."/>
            <person name="Almasi E."/>
            <person name="Merenyi Z."/>
            <person name="Sahu N."/>
            <person name="Viragh M."/>
            <person name="Koszo T."/>
            <person name="Mondo S."/>
            <person name="Kiss B."/>
            <person name="Balint B."/>
            <person name="Kues U."/>
            <person name="Barry K."/>
            <person name="Hegedus J.C."/>
            <person name="Henrissat B."/>
            <person name="Johnson J."/>
            <person name="Lipzen A."/>
            <person name="Ohm R."/>
            <person name="Nagy I."/>
            <person name="Pangilinan J."/>
            <person name="Yan J."/>
            <person name="Xiong Y."/>
            <person name="Grigoriev I.V."/>
            <person name="Hibbett D.S."/>
            <person name="Nagy L.G."/>
        </authorList>
    </citation>
    <scope>NUCLEOTIDE SEQUENCE [LARGE SCALE GENOMIC DNA]</scope>
    <source>
        <strain evidence="8 9">SZMC22713</strain>
    </source>
</reference>
<accession>A0A4Y7QHI0</accession>
<dbReference type="InterPro" id="IPR002569">
    <property type="entry name" value="Met_Sox_Rdtase_MsrA_dom"/>
</dbReference>
<dbReference type="GO" id="GO:0008113">
    <property type="term" value="F:peptide-methionine (S)-S-oxide reductase activity"/>
    <property type="evidence" value="ECO:0007669"/>
    <property type="project" value="UniProtKB-EC"/>
</dbReference>
<evidence type="ECO:0000313" key="9">
    <source>
        <dbReference type="Proteomes" id="UP000294933"/>
    </source>
</evidence>
<dbReference type="Proteomes" id="UP000294933">
    <property type="component" value="Unassembled WGS sequence"/>
</dbReference>
<dbReference type="SUPFAM" id="SSF55068">
    <property type="entry name" value="Peptide methionine sulfoxide reductase"/>
    <property type="match status" value="1"/>
</dbReference>
<dbReference type="OrthoDB" id="77405at2759"/>
<dbReference type="EMBL" id="ML170160">
    <property type="protein sequence ID" value="TDL27107.1"/>
    <property type="molecule type" value="Genomic_DNA"/>
</dbReference>
<dbReference type="PANTHER" id="PTHR43774:SF1">
    <property type="entry name" value="PEPTIDE METHIONINE SULFOXIDE REDUCTASE MSRA 2"/>
    <property type="match status" value="1"/>
</dbReference>
<organism evidence="8 9">
    <name type="scientific">Rickenella mellea</name>
    <dbReference type="NCBI Taxonomy" id="50990"/>
    <lineage>
        <taxon>Eukaryota</taxon>
        <taxon>Fungi</taxon>
        <taxon>Dikarya</taxon>
        <taxon>Basidiomycota</taxon>
        <taxon>Agaricomycotina</taxon>
        <taxon>Agaricomycetes</taxon>
        <taxon>Hymenochaetales</taxon>
        <taxon>Rickenellaceae</taxon>
        <taxon>Rickenella</taxon>
    </lineage>
</organism>
<evidence type="ECO:0000256" key="2">
    <source>
        <dbReference type="ARBA" id="ARBA00012502"/>
    </source>
</evidence>
<protein>
    <recommendedName>
        <fullName evidence="2">peptide-methionine (S)-S-oxide reductase</fullName>
        <ecNumber evidence="2">1.8.4.11</ecNumber>
    </recommendedName>
    <alternativeName>
        <fullName evidence="4">Peptide-methionine (S)-S-oxide reductase</fullName>
    </alternativeName>
</protein>
<keyword evidence="9" id="KW-1185">Reference proteome</keyword>
<proteinExistence type="inferred from homology"/>
<dbReference type="FunFam" id="3.30.1060.10:FF:000006">
    <property type="entry name" value="Peptide methionine sulfoxide reductase"/>
    <property type="match status" value="1"/>
</dbReference>
<evidence type="ECO:0000259" key="7">
    <source>
        <dbReference type="Pfam" id="PF01625"/>
    </source>
</evidence>
<keyword evidence="3" id="KW-0560">Oxidoreductase</keyword>
<comment type="catalytic activity">
    <reaction evidence="5">
        <text>L-methionyl-[protein] + [thioredoxin]-disulfide + H2O = L-methionyl-(S)-S-oxide-[protein] + [thioredoxin]-dithiol</text>
        <dbReference type="Rhea" id="RHEA:14217"/>
        <dbReference type="Rhea" id="RHEA-COMP:10698"/>
        <dbReference type="Rhea" id="RHEA-COMP:10700"/>
        <dbReference type="Rhea" id="RHEA-COMP:12313"/>
        <dbReference type="Rhea" id="RHEA-COMP:12315"/>
        <dbReference type="ChEBI" id="CHEBI:15377"/>
        <dbReference type="ChEBI" id="CHEBI:16044"/>
        <dbReference type="ChEBI" id="CHEBI:29950"/>
        <dbReference type="ChEBI" id="CHEBI:44120"/>
        <dbReference type="ChEBI" id="CHEBI:50058"/>
        <dbReference type="EC" id="1.8.4.11"/>
    </reaction>
</comment>
<dbReference type="GO" id="GO:0034599">
    <property type="term" value="P:cellular response to oxidative stress"/>
    <property type="evidence" value="ECO:0007669"/>
    <property type="project" value="UniProtKB-ARBA"/>
</dbReference>
<dbReference type="NCBIfam" id="TIGR00401">
    <property type="entry name" value="msrA"/>
    <property type="match status" value="1"/>
</dbReference>
<evidence type="ECO:0000313" key="8">
    <source>
        <dbReference type="EMBL" id="TDL27107.1"/>
    </source>
</evidence>
<dbReference type="VEuPathDB" id="FungiDB:BD410DRAFT_812798"/>
<comment type="catalytic activity">
    <reaction evidence="6">
        <text>[thioredoxin]-disulfide + L-methionine + H2O = L-methionine (S)-S-oxide + [thioredoxin]-dithiol</text>
        <dbReference type="Rhea" id="RHEA:19993"/>
        <dbReference type="Rhea" id="RHEA-COMP:10698"/>
        <dbReference type="Rhea" id="RHEA-COMP:10700"/>
        <dbReference type="ChEBI" id="CHEBI:15377"/>
        <dbReference type="ChEBI" id="CHEBI:29950"/>
        <dbReference type="ChEBI" id="CHEBI:50058"/>
        <dbReference type="ChEBI" id="CHEBI:57844"/>
        <dbReference type="ChEBI" id="CHEBI:58772"/>
        <dbReference type="EC" id="1.8.4.11"/>
    </reaction>
</comment>
<dbReference type="HAMAP" id="MF_01401">
    <property type="entry name" value="MsrA"/>
    <property type="match status" value="1"/>
</dbReference>
<name>A0A4Y7QHI0_9AGAM</name>
<dbReference type="EC" id="1.8.4.11" evidence="2"/>
<evidence type="ECO:0000256" key="4">
    <source>
        <dbReference type="ARBA" id="ARBA00030643"/>
    </source>
</evidence>
<dbReference type="PANTHER" id="PTHR43774">
    <property type="entry name" value="PEPTIDE METHIONINE SULFOXIDE REDUCTASE"/>
    <property type="match status" value="1"/>
</dbReference>
<dbReference type="InterPro" id="IPR036509">
    <property type="entry name" value="Met_Sox_Rdtase_MsrA_sf"/>
</dbReference>
<evidence type="ECO:0000256" key="3">
    <source>
        <dbReference type="ARBA" id="ARBA00023002"/>
    </source>
</evidence>
<gene>
    <name evidence="8" type="ORF">BD410DRAFT_812798</name>
</gene>
<sequence length="178" mass="20202">MSSSSQTDIATFASGCFWGTEHIFLKHFPISQGKGIIKTSVGYTGGKDVASDPSYRDVCSGSTGHAEACRIEFDPAILKYEELVEFFYRSHDPTTVNRQGMDTGTQYRSAIFTNSDEQTAIAQRVTNEIQQKYFDLKGKKIVTTIERAGPWYDAEDYHQEYLFKNPNGYQCSTHRLHW</sequence>
<dbReference type="AlphaFoldDB" id="A0A4Y7QHI0"/>
<evidence type="ECO:0000256" key="1">
    <source>
        <dbReference type="ARBA" id="ARBA00005591"/>
    </source>
</evidence>